<dbReference type="Proteomes" id="UP000332933">
    <property type="component" value="Unassembled WGS sequence"/>
</dbReference>
<dbReference type="EMBL" id="CAADRA010000540">
    <property type="protein sequence ID" value="VFT80439.1"/>
    <property type="molecule type" value="Genomic_DNA"/>
</dbReference>
<proteinExistence type="predicted"/>
<gene>
    <name evidence="3" type="primary">Aste57867_3267</name>
    <name evidence="2" type="ORF">As57867_003257</name>
    <name evidence="3" type="ORF">ASTE57867_3267</name>
</gene>
<feature type="transmembrane region" description="Helical" evidence="1">
    <location>
        <begin position="1511"/>
        <end position="1530"/>
    </location>
</feature>
<keyword evidence="1" id="KW-0812">Transmembrane</keyword>
<feature type="transmembrane region" description="Helical" evidence="1">
    <location>
        <begin position="1677"/>
        <end position="1694"/>
    </location>
</feature>
<keyword evidence="4" id="KW-1185">Reference proteome</keyword>
<dbReference type="OrthoDB" id="78891at2759"/>
<accession>A0A485KAD3</accession>
<feature type="transmembrane region" description="Helical" evidence="1">
    <location>
        <begin position="728"/>
        <end position="748"/>
    </location>
</feature>
<reference evidence="3 4" key="1">
    <citation type="submission" date="2019-03" db="EMBL/GenBank/DDBJ databases">
        <authorList>
            <person name="Gaulin E."/>
            <person name="Dumas B."/>
        </authorList>
    </citation>
    <scope>NUCLEOTIDE SEQUENCE [LARGE SCALE GENOMIC DNA]</scope>
    <source>
        <strain evidence="3">CBS 568.67</strain>
    </source>
</reference>
<sequence length="1795" mass="199132">MTVVVPFTNDARVTYLAQHHLWLDRVTGLTFLAITTAMTIYYLICLSPYTQNDYFWTMFNATGTQTFMTDVYNSQLWNTFEARELPLFTRDAASPKDYSLSDTAMTIQATDARRIAMEQLNLLPVLIAGLRRQATLQTTSALTCYCWLDFDQTWQVAHTAGRQARCQTMYSHNGVVYMEAMLRNTDWRAWYADWGPLFEVTYGSAIRERGDAGMAWLNQTTSAVHSFSVQAEIEFWATYNITQYILPWHNRNFGGFDNVVVLNNALQSFSILVNTVPCKDMAGSWTTVVASFGVWNDFGYASYVNASLVRNSSNSFTLLGVENDPEIWIGVYPATNSSLLFHDTIGPLGAVDLMYVLPPPSLVAAFKLLHVAFTTAIQTSKQMNRIFSEASAVATSVIFELAPPQWQLDGIEYYSGNPLCLDDMTQPYVQQSFGFDDACTKPRPPMTVDATLQNIVFAMWLQAKAASFLSSHQVYSICSASSQHSAASCSNILSTAQSMLSSWSAMSEFPQLVEPQLSIQNDVMELQIGLMQFAILDGTSLVLQQPLLDPTDVVWSFYGWLHLLDWLQGTREVISFQGDASTIVLVSKQYAPQTFLVDSLETPTRFSHVIGLLLWYMNAVTASVVLAASLSAMYFAQGQFLGSNLIFLHPVVGIVWLGRPLMMLRGMVAITVLSSTKIQLTQNDGWTSFIVSPRTFFEAFVASVEALNLTFAVSDILLVLTTTQRSKCFVILSCCSVVVVTLVVDLAWPFVPTGTLARTCQSTNMDAQISCVSGHVDIGSFRRFVFLCVMQATCISLSLCASHCIARRHGVVNLPVVVPSIALHLFSKATTANDSYSSLYFDPLSDVLCGLLPVQLRRNEYVFSVTSWTLIPVHVVESAPLVGVQPNEASKSSRSMALVSTSTTRTYQKLRTIASIVFLVLSAISSALFFYILQDQLSNDFLWAGFNSTGMQPFLMDWYNRELLFRPNSTLLDMGQTSHLKAYNATSATVEYCNFYAATMQFEHLSLATVVAGLRSMDASQLPWVATQYCWVDLRHRWEMANSEQRQRRCQQQMATNGAVVVESLLRNVNVNDLNRGVWGPALEIGIFNHLETSMDGTAWMTSLSSSSLPISDEVTFWTDHNITQFGVQWQNYKRLGVVETVAIRNAFGSTNELTIKTSAPSYRFALETSFKMYWGWGSDLWAIDQNGTFIAHMSLIRSSGTFAFANHTIQDLLIQNQTLHNPMDAGLALVAATIGPFGSIDLVHIPCPTSLLALYKQFTDDVMASTSTHTEAQGLMRGATEGMTPIPSSWFANYAIALGGSVMCPVVNAAIRMDTGPIAYFRHDLSCDVTLTENLSLHRQPAALALIAWGAFESIFANGPTIDEACKFATVGATEACVAGFTPAFAWATEYMSPASRANYFHQAAAVQAELLDMRIELVQYAQATSTSPVEILRLTLLSPDDIYFLLFGWLYMSDWARGIRDVVSVQGDAGTINTMSTEIANEATTPKASEIPSNVAYYCQLCMQYTTSMVFLVTFFTLVYIVHCRGLIEGFNMFKINRMGGIVWVGRPLLTLRSVVAILFLSTANVQLVMEDTVTKIVTPQHNTLLERISTLLAGSETSWLVIVLTDVAMLVTTHHTNAYSNKAMVLAIVAAICISVLWPVQPSFTIRRACSPVQLDFQLTCQAGVVEIGSHRRAIELVAVTAAIVVLCFVWERWRHPAFRLPSHKLSLLLPAGAHFLYAKKAWILNDVLYLDQASAFLCGLVTVTYHRSVYILDVKTWRTHTFPIDSTLAVALIGSHKFDQQRLATAVPLVE</sequence>
<keyword evidence="1" id="KW-0472">Membrane</keyword>
<evidence type="ECO:0000313" key="2">
    <source>
        <dbReference type="EMBL" id="KAF0715640.1"/>
    </source>
</evidence>
<dbReference type="EMBL" id="VJMH01000540">
    <property type="protein sequence ID" value="KAF0715640.1"/>
    <property type="molecule type" value="Genomic_DNA"/>
</dbReference>
<evidence type="ECO:0000256" key="1">
    <source>
        <dbReference type="SAM" id="Phobius"/>
    </source>
</evidence>
<protein>
    <submittedName>
        <fullName evidence="3">Aste57867_3267 protein</fullName>
    </submittedName>
</protein>
<feature type="transmembrane region" description="Helical" evidence="1">
    <location>
        <begin position="606"/>
        <end position="628"/>
    </location>
</feature>
<organism evidence="3 4">
    <name type="scientific">Aphanomyces stellatus</name>
    <dbReference type="NCBI Taxonomy" id="120398"/>
    <lineage>
        <taxon>Eukaryota</taxon>
        <taxon>Sar</taxon>
        <taxon>Stramenopiles</taxon>
        <taxon>Oomycota</taxon>
        <taxon>Saprolegniomycetes</taxon>
        <taxon>Saprolegniales</taxon>
        <taxon>Verrucalvaceae</taxon>
        <taxon>Aphanomyces</taxon>
    </lineage>
</organism>
<evidence type="ECO:0000313" key="3">
    <source>
        <dbReference type="EMBL" id="VFT80439.1"/>
    </source>
</evidence>
<name>A0A485KAD3_9STRA</name>
<feature type="transmembrane region" description="Helical" evidence="1">
    <location>
        <begin position="913"/>
        <end position="933"/>
    </location>
</feature>
<feature type="transmembrane region" description="Helical" evidence="1">
    <location>
        <begin position="1591"/>
        <end position="1614"/>
    </location>
</feature>
<feature type="transmembrane region" description="Helical" evidence="1">
    <location>
        <begin position="640"/>
        <end position="658"/>
    </location>
</feature>
<feature type="transmembrane region" description="Helical" evidence="1">
    <location>
        <begin position="784"/>
        <end position="806"/>
    </location>
</feature>
<feature type="transmembrane region" description="Helical" evidence="1">
    <location>
        <begin position="26"/>
        <end position="44"/>
    </location>
</feature>
<feature type="transmembrane region" description="Helical" evidence="1">
    <location>
        <begin position="1626"/>
        <end position="1643"/>
    </location>
</feature>
<feature type="transmembrane region" description="Helical" evidence="1">
    <location>
        <begin position="699"/>
        <end position="721"/>
    </location>
</feature>
<reference evidence="2" key="2">
    <citation type="submission" date="2019-06" db="EMBL/GenBank/DDBJ databases">
        <title>Genomics analysis of Aphanomyces spp. identifies a new class of oomycete effector associated with host adaptation.</title>
        <authorList>
            <person name="Gaulin E."/>
        </authorList>
    </citation>
    <scope>NUCLEOTIDE SEQUENCE</scope>
    <source>
        <strain evidence="2">CBS 578.67</strain>
    </source>
</reference>
<evidence type="ECO:0000313" key="4">
    <source>
        <dbReference type="Proteomes" id="UP000332933"/>
    </source>
</evidence>
<keyword evidence="1" id="KW-1133">Transmembrane helix</keyword>
<feature type="transmembrane region" description="Helical" evidence="1">
    <location>
        <begin position="1551"/>
        <end position="1571"/>
    </location>
</feature>